<dbReference type="AlphaFoldDB" id="A0A081N960"/>
<reference evidence="1 2" key="1">
    <citation type="submission" date="2014-06" db="EMBL/GenBank/DDBJ databases">
        <title>Whole Genome Sequences of Three Symbiotic Endozoicomonas Bacteria.</title>
        <authorList>
            <person name="Neave M.J."/>
            <person name="Apprill A."/>
            <person name="Voolstra C.R."/>
        </authorList>
    </citation>
    <scope>NUCLEOTIDE SEQUENCE [LARGE SCALE GENOMIC DNA]</scope>
    <source>
        <strain evidence="1 2">LMG 24815</strain>
    </source>
</reference>
<gene>
    <name evidence="1" type="ORF">GZ77_12160</name>
</gene>
<name>A0A081N960_9GAMM</name>
<proteinExistence type="predicted"/>
<keyword evidence="2" id="KW-1185">Reference proteome</keyword>
<evidence type="ECO:0000313" key="1">
    <source>
        <dbReference type="EMBL" id="KEQ14983.1"/>
    </source>
</evidence>
<sequence>MPEKHDNRLFLLYILYFDCNNFDLCLLQKQQHDLTIIRKMFTKLDSCHFVEIIQQKNNQK</sequence>
<dbReference type="EMBL" id="JOKG01000002">
    <property type="protein sequence ID" value="KEQ14983.1"/>
    <property type="molecule type" value="Genomic_DNA"/>
</dbReference>
<protein>
    <submittedName>
        <fullName evidence="1">Uncharacterized protein</fullName>
    </submittedName>
</protein>
<organism evidence="1 2">
    <name type="scientific">Endozoicomonas montiporae</name>
    <dbReference type="NCBI Taxonomy" id="1027273"/>
    <lineage>
        <taxon>Bacteria</taxon>
        <taxon>Pseudomonadati</taxon>
        <taxon>Pseudomonadota</taxon>
        <taxon>Gammaproteobacteria</taxon>
        <taxon>Oceanospirillales</taxon>
        <taxon>Endozoicomonadaceae</taxon>
        <taxon>Endozoicomonas</taxon>
    </lineage>
</organism>
<evidence type="ECO:0000313" key="2">
    <source>
        <dbReference type="Proteomes" id="UP000028006"/>
    </source>
</evidence>
<dbReference type="Proteomes" id="UP000028006">
    <property type="component" value="Unassembled WGS sequence"/>
</dbReference>
<comment type="caution">
    <text evidence="1">The sequence shown here is derived from an EMBL/GenBank/DDBJ whole genome shotgun (WGS) entry which is preliminary data.</text>
</comment>
<accession>A0A081N960</accession>